<dbReference type="EMBL" id="CM037028">
    <property type="protein sequence ID" value="KAH7657110.1"/>
    <property type="molecule type" value="Genomic_DNA"/>
</dbReference>
<dbReference type="Proteomes" id="UP000827976">
    <property type="component" value="Chromosome 18"/>
</dbReference>
<proteinExistence type="predicted"/>
<feature type="non-terminal residue" evidence="1">
    <location>
        <position position="979"/>
    </location>
</feature>
<keyword evidence="1" id="KW-0808">Transferase</keyword>
<sequence>MALLQFKNDITQDPFGALASWNASLHFCDWNGVSCDHLRGRVTVLNLQSQGLVGSLSPHTANLSALIEIRLSNNSLHGPLPQEIGRLSSLRMLGLDTNSFTGEIPANISNCRQLQRLFLGENQLTGSIPSELGLLAKLQSLRLHKNNLTGIIPRSFSNLSSLVNASLFLNNLEGSIPRDVGRITKLEFLNIYGNSISGTIPSSLFNITSLYYLAMADNKLHGSLPSYMGVTLPNLRVLGGGLNSFTGSIPASLSNATGMTILDFADSTLSGSIPVGFSALSKMVWFNFGNNSLQGDEAVGMNFITSLVNCTSMQVLGLDSNQFSGKLPRSVANLSSHLTMLLLGTNQLSGTFPQGIENYAQLTFLSMENNLFTGDVPFSIGRLSNLQKLYLYNNRFSGPIPSSIGFLTQLIDLRLDGNGFVGSIPSSIGQCKHLQSINLSSNDLNGRIPGSLMSLSSLSISLNLARNQLEGSLPAEVGVLASLGELDLSENRLSGRIPASLGNCKSLERLRLEGNLFQGGFPLVLSTLLGLQQLDLSRNNLSGRIPSFLENFTFLGYLNLSFNAFEGQVPTEGVFRNASAFSVSGNEGLCGGISSLRLPPCANQTSIRKNEKRWHKGVIIIIILAITISSIVVILLMIMVAFAEAAVHVESTAHIIKVTYTQLHHAACGFSSSNLIGSGGFGSVYRASDICDEPVVAVKVFDLIKRGASKSFMDECQALRHIRHRNLLKIITACSSVDFHGNEFMALVYEYMPNGNLDQWLHPMVKDSNCKPVSLSLVERLNIAIDVASALEYLHFHCHVPMAHCDLKPSNVLLDDDMVGHVGDFGLSRFLAQTPSRASCERISSHGVKGSLGYLPPEYGMGGKASRAGDVYSYGILLLEMFTGKRPTDDTFKDGLTLHGFAKAVFPERVMTIMDPLLFSREPDDRKLQNPDVSESVHECLASVFRIAISCSQLSAKERMNMRDVATEMHKIRDHFLQG</sequence>
<evidence type="ECO:0000313" key="1">
    <source>
        <dbReference type="EMBL" id="KAH7657110.1"/>
    </source>
</evidence>
<name>A0ACB7U9W2_DIOAL</name>
<evidence type="ECO:0000313" key="2">
    <source>
        <dbReference type="Proteomes" id="UP000827976"/>
    </source>
</evidence>
<protein>
    <submittedName>
        <fullName evidence="1">Non-specific serine/threonine protein kinase protein</fullName>
        <ecNumber evidence="1">2.7.11.1</ecNumber>
    </submittedName>
</protein>
<comment type="caution">
    <text evidence="1">The sequence shown here is derived from an EMBL/GenBank/DDBJ whole genome shotgun (WGS) entry which is preliminary data.</text>
</comment>
<keyword evidence="1" id="KW-0418">Kinase</keyword>
<dbReference type="EC" id="2.7.11.1" evidence="1"/>
<keyword evidence="1" id="KW-0723">Serine/threonine-protein kinase</keyword>
<gene>
    <name evidence="1" type="ORF">IHE45_18G119500</name>
</gene>
<keyword evidence="2" id="KW-1185">Reference proteome</keyword>
<accession>A0ACB7U9W2</accession>
<organism evidence="1 2">
    <name type="scientific">Dioscorea alata</name>
    <name type="common">Purple yam</name>
    <dbReference type="NCBI Taxonomy" id="55571"/>
    <lineage>
        <taxon>Eukaryota</taxon>
        <taxon>Viridiplantae</taxon>
        <taxon>Streptophyta</taxon>
        <taxon>Embryophyta</taxon>
        <taxon>Tracheophyta</taxon>
        <taxon>Spermatophyta</taxon>
        <taxon>Magnoliopsida</taxon>
        <taxon>Liliopsida</taxon>
        <taxon>Dioscoreales</taxon>
        <taxon>Dioscoreaceae</taxon>
        <taxon>Dioscorea</taxon>
    </lineage>
</organism>
<reference evidence="2" key="1">
    <citation type="journal article" date="2022" name="Nat. Commun.">
        <title>Chromosome evolution and the genetic basis of agronomically important traits in greater yam.</title>
        <authorList>
            <person name="Bredeson J.V."/>
            <person name="Lyons J.B."/>
            <person name="Oniyinde I.O."/>
            <person name="Okereke N.R."/>
            <person name="Kolade O."/>
            <person name="Nnabue I."/>
            <person name="Nwadili C.O."/>
            <person name="Hribova E."/>
            <person name="Parker M."/>
            <person name="Nwogha J."/>
            <person name="Shu S."/>
            <person name="Carlson J."/>
            <person name="Kariba R."/>
            <person name="Muthemba S."/>
            <person name="Knop K."/>
            <person name="Barton G.J."/>
            <person name="Sherwood A.V."/>
            <person name="Lopez-Montes A."/>
            <person name="Asiedu R."/>
            <person name="Jamnadass R."/>
            <person name="Muchugi A."/>
            <person name="Goodstein D."/>
            <person name="Egesi C.N."/>
            <person name="Featherston J."/>
            <person name="Asfaw A."/>
            <person name="Simpson G.G."/>
            <person name="Dolezel J."/>
            <person name="Hendre P.S."/>
            <person name="Van Deynze A."/>
            <person name="Kumar P.L."/>
            <person name="Obidiegwu J.E."/>
            <person name="Bhattacharjee R."/>
            <person name="Rokhsar D.S."/>
        </authorList>
    </citation>
    <scope>NUCLEOTIDE SEQUENCE [LARGE SCALE GENOMIC DNA]</scope>
    <source>
        <strain evidence="2">cv. TDa95/00328</strain>
    </source>
</reference>